<proteinExistence type="predicted"/>
<evidence type="ECO:0000256" key="1">
    <source>
        <dbReference type="SAM" id="MobiDB-lite"/>
    </source>
</evidence>
<organism evidence="2 3">
    <name type="scientific">Gongylonema pulchrum</name>
    <dbReference type="NCBI Taxonomy" id="637853"/>
    <lineage>
        <taxon>Eukaryota</taxon>
        <taxon>Metazoa</taxon>
        <taxon>Ecdysozoa</taxon>
        <taxon>Nematoda</taxon>
        <taxon>Chromadorea</taxon>
        <taxon>Rhabditida</taxon>
        <taxon>Spirurina</taxon>
        <taxon>Spiruromorpha</taxon>
        <taxon>Spiruroidea</taxon>
        <taxon>Gongylonematidae</taxon>
        <taxon>Gongylonema</taxon>
    </lineage>
</organism>
<dbReference type="EMBL" id="UYRT01003560">
    <property type="protein sequence ID" value="VDK33916.1"/>
    <property type="molecule type" value="Genomic_DNA"/>
</dbReference>
<keyword evidence="3" id="KW-1185">Reference proteome</keyword>
<dbReference type="AlphaFoldDB" id="A0A3P6P3J7"/>
<evidence type="ECO:0000313" key="2">
    <source>
        <dbReference type="EMBL" id="VDK33916.1"/>
    </source>
</evidence>
<accession>A0A3P6P3J7</accession>
<feature type="compositionally biased region" description="Basic and acidic residues" evidence="1">
    <location>
        <begin position="46"/>
        <end position="55"/>
    </location>
</feature>
<gene>
    <name evidence="2" type="ORF">GPUH_LOCUS2390</name>
</gene>
<feature type="region of interest" description="Disordered" evidence="1">
    <location>
        <begin position="1"/>
        <end position="20"/>
    </location>
</feature>
<name>A0A3P6P3J7_9BILA</name>
<feature type="compositionally biased region" description="Acidic residues" evidence="1">
    <location>
        <begin position="25"/>
        <end position="38"/>
    </location>
</feature>
<evidence type="ECO:0000313" key="3">
    <source>
        <dbReference type="Proteomes" id="UP000271098"/>
    </source>
</evidence>
<protein>
    <submittedName>
        <fullName evidence="2">Uncharacterized protein</fullName>
    </submittedName>
</protein>
<reference evidence="2 3" key="1">
    <citation type="submission" date="2018-11" db="EMBL/GenBank/DDBJ databases">
        <authorList>
            <consortium name="Pathogen Informatics"/>
        </authorList>
    </citation>
    <scope>NUCLEOTIDE SEQUENCE [LARGE SCALE GENOMIC DNA]</scope>
</reference>
<sequence>MRLYECYDDSSESYEDDDVEIEVEDQWSTDGNDIEWDNISDNGEPENSKEQQQHT</sequence>
<dbReference type="Proteomes" id="UP000271098">
    <property type="component" value="Unassembled WGS sequence"/>
</dbReference>
<feature type="region of interest" description="Disordered" evidence="1">
    <location>
        <begin position="25"/>
        <end position="55"/>
    </location>
</feature>